<keyword evidence="2" id="KW-1185">Reference proteome</keyword>
<dbReference type="AlphaFoldDB" id="A0A543FFR4"/>
<name>A0A543FFR4_9NOCA</name>
<accession>A0A543FFR4</accession>
<evidence type="ECO:0000313" key="1">
    <source>
        <dbReference type="EMBL" id="TQM32708.1"/>
    </source>
</evidence>
<gene>
    <name evidence="1" type="ORF">FB390_4404</name>
</gene>
<reference evidence="1 2" key="1">
    <citation type="submission" date="2019-06" db="EMBL/GenBank/DDBJ databases">
        <title>Sequencing the genomes of 1000 actinobacteria strains.</title>
        <authorList>
            <person name="Klenk H.-P."/>
        </authorList>
    </citation>
    <scope>NUCLEOTIDE SEQUENCE [LARGE SCALE GENOMIC DNA]</scope>
    <source>
        <strain evidence="1 2">DSM 103495</strain>
    </source>
</reference>
<dbReference type="RefSeq" id="WP_141810579.1">
    <property type="nucleotide sequence ID" value="NZ_VFPG01000001.1"/>
</dbReference>
<dbReference type="EMBL" id="VFPG01000001">
    <property type="protein sequence ID" value="TQM32708.1"/>
    <property type="molecule type" value="Genomic_DNA"/>
</dbReference>
<dbReference type="Proteomes" id="UP000316331">
    <property type="component" value="Unassembled WGS sequence"/>
</dbReference>
<evidence type="ECO:0000313" key="2">
    <source>
        <dbReference type="Proteomes" id="UP000316331"/>
    </source>
</evidence>
<organism evidence="1 2">
    <name type="scientific">Nocardia bhagyanarayanae</name>
    <dbReference type="NCBI Taxonomy" id="1215925"/>
    <lineage>
        <taxon>Bacteria</taxon>
        <taxon>Bacillati</taxon>
        <taxon>Actinomycetota</taxon>
        <taxon>Actinomycetes</taxon>
        <taxon>Mycobacteriales</taxon>
        <taxon>Nocardiaceae</taxon>
        <taxon>Nocardia</taxon>
    </lineage>
</organism>
<comment type="caution">
    <text evidence="1">The sequence shown here is derived from an EMBL/GenBank/DDBJ whole genome shotgun (WGS) entry which is preliminary data.</text>
</comment>
<dbReference type="OrthoDB" id="4569866at2"/>
<proteinExistence type="predicted"/>
<protein>
    <submittedName>
        <fullName evidence="1">Uncharacterized protein</fullName>
    </submittedName>
</protein>
<sequence length="62" mass="6692">MDTTTETDLLARQRANPNTSDALLSEKQVLAIPTSADRELLHARLSGLRAELDRAAIQACSA</sequence>